<dbReference type="InterPro" id="IPR019758">
    <property type="entry name" value="Pept_S26A_signal_pept_1_CS"/>
</dbReference>
<evidence type="ECO:0000313" key="8">
    <source>
        <dbReference type="EMBL" id="OGG26564.1"/>
    </source>
</evidence>
<dbReference type="Proteomes" id="UP000176609">
    <property type="component" value="Unassembled WGS sequence"/>
</dbReference>
<sequence length="454" mass="51680">MSKRIIFLLFILVLIAAASQRSVPYLRQLFLASGTIEEQINIAGTGSMYPTFPKGEGTTDIMRASEIVAWPSMRKFPAGIKIWKFNLFGYSLTHGDIVEFENERTKAISREKYNDEGGFVKRVVALSGDSLELRDGYVKLNNQVLDEPWTAKPRSTFGGDFLADCQPFKIPEGKVFVMGDNRKASFDSRFDLRLVDLADVKYVLPWQNQEDYKKNWRDTKDDLRLGKTVTLEAMEFVKLLNLKRQEKNLKPLKYNPLLSTSGRIRGEAMIKFNDFSSEATRSGINLTTALKQSGYSNIIFAEVSTRGSYEADELLENFLEFPQTQKILMTTTYQDIGVSGVFGEINSCPVQVVVAHLGGYVPPNYSNKEIESWQKLIDNINEVYPSWEQTKNAQGVNIDVLNNLLVLFDKRRENAKKILTKMKANLWLSEQEKKLIEEDSELAQEADRLISLLK</sequence>
<dbReference type="GO" id="GO:0016020">
    <property type="term" value="C:membrane"/>
    <property type="evidence" value="ECO:0007669"/>
    <property type="project" value="UniProtKB-SubCell"/>
</dbReference>
<feature type="active site" evidence="5">
    <location>
        <position position="47"/>
    </location>
</feature>
<comment type="subcellular location">
    <subcellularLocation>
        <location evidence="6">Membrane</location>
        <topology evidence="6">Single-pass type II membrane protein</topology>
    </subcellularLocation>
</comment>
<accession>A0A1F6APF3</accession>
<dbReference type="GO" id="GO:0006465">
    <property type="term" value="P:signal peptide processing"/>
    <property type="evidence" value="ECO:0007669"/>
    <property type="project" value="InterPro"/>
</dbReference>
<gene>
    <name evidence="8" type="ORF">A2960_03720</name>
</gene>
<evidence type="ECO:0000256" key="3">
    <source>
        <dbReference type="ARBA" id="ARBA00013208"/>
    </source>
</evidence>
<dbReference type="PANTHER" id="PTHR43390">
    <property type="entry name" value="SIGNAL PEPTIDASE I"/>
    <property type="match status" value="1"/>
</dbReference>
<dbReference type="PROSITE" id="PS00761">
    <property type="entry name" value="SPASE_I_3"/>
    <property type="match status" value="1"/>
</dbReference>
<dbReference type="EMBL" id="MFJR01000008">
    <property type="protein sequence ID" value="OGG26564.1"/>
    <property type="molecule type" value="Genomic_DNA"/>
</dbReference>
<dbReference type="InterPro" id="IPR035940">
    <property type="entry name" value="CAP_sf"/>
</dbReference>
<evidence type="ECO:0000256" key="6">
    <source>
        <dbReference type="RuleBase" id="RU362042"/>
    </source>
</evidence>
<keyword evidence="4 6" id="KW-0378">Hydrolase</keyword>
<dbReference type="InterPro" id="IPR019533">
    <property type="entry name" value="Peptidase_S26"/>
</dbReference>
<proteinExistence type="inferred from homology"/>
<evidence type="ECO:0000256" key="1">
    <source>
        <dbReference type="ARBA" id="ARBA00000677"/>
    </source>
</evidence>
<dbReference type="SUPFAM" id="SSF51306">
    <property type="entry name" value="LexA/Signal peptidase"/>
    <property type="match status" value="1"/>
</dbReference>
<dbReference type="EC" id="3.4.21.89" evidence="3 6"/>
<feature type="domain" description="Peptidase S26" evidence="7">
    <location>
        <begin position="45"/>
        <end position="190"/>
    </location>
</feature>
<comment type="similarity">
    <text evidence="2 6">Belongs to the peptidase S26 family.</text>
</comment>
<protein>
    <recommendedName>
        <fullName evidence="3 6">Signal peptidase I</fullName>
        <ecNumber evidence="3 6">3.4.21.89</ecNumber>
    </recommendedName>
</protein>
<evidence type="ECO:0000313" key="9">
    <source>
        <dbReference type="Proteomes" id="UP000176609"/>
    </source>
</evidence>
<evidence type="ECO:0000256" key="2">
    <source>
        <dbReference type="ARBA" id="ARBA00009370"/>
    </source>
</evidence>
<evidence type="ECO:0000256" key="5">
    <source>
        <dbReference type="PIRSR" id="PIRSR600223-1"/>
    </source>
</evidence>
<dbReference type="InterPro" id="IPR036286">
    <property type="entry name" value="LexA/Signal_pep-like_sf"/>
</dbReference>
<dbReference type="Pfam" id="PF10502">
    <property type="entry name" value="Peptidase_S26"/>
    <property type="match status" value="1"/>
</dbReference>
<dbReference type="GO" id="GO:0009003">
    <property type="term" value="F:signal peptidase activity"/>
    <property type="evidence" value="ECO:0007669"/>
    <property type="project" value="UniProtKB-EC"/>
</dbReference>
<dbReference type="CDD" id="cd06530">
    <property type="entry name" value="S26_SPase_I"/>
    <property type="match status" value="1"/>
</dbReference>
<keyword evidence="6" id="KW-0645">Protease</keyword>
<dbReference type="PRINTS" id="PR00727">
    <property type="entry name" value="LEADERPTASE"/>
</dbReference>
<dbReference type="Gene3D" id="2.10.109.10">
    <property type="entry name" value="Umud Fragment, subunit A"/>
    <property type="match status" value="1"/>
</dbReference>
<dbReference type="InterPro" id="IPR000223">
    <property type="entry name" value="Pept_S26A_signal_pept_1"/>
</dbReference>
<dbReference type="NCBIfam" id="TIGR02227">
    <property type="entry name" value="sigpep_I_bact"/>
    <property type="match status" value="1"/>
</dbReference>
<dbReference type="GO" id="GO:0004252">
    <property type="term" value="F:serine-type endopeptidase activity"/>
    <property type="evidence" value="ECO:0007669"/>
    <property type="project" value="InterPro"/>
</dbReference>
<comment type="caution">
    <text evidence="8">The sequence shown here is derived from an EMBL/GenBank/DDBJ whole genome shotgun (WGS) entry which is preliminary data.</text>
</comment>
<dbReference type="PANTHER" id="PTHR43390:SF1">
    <property type="entry name" value="CHLOROPLAST PROCESSING PEPTIDASE"/>
    <property type="match status" value="1"/>
</dbReference>
<comment type="catalytic activity">
    <reaction evidence="1 6">
        <text>Cleavage of hydrophobic, N-terminal signal or leader sequences from secreted and periplasmic proteins.</text>
        <dbReference type="EC" id="3.4.21.89"/>
    </reaction>
</comment>
<evidence type="ECO:0000256" key="4">
    <source>
        <dbReference type="ARBA" id="ARBA00022801"/>
    </source>
</evidence>
<organism evidence="8 9">
    <name type="scientific">Candidatus Gottesmanbacteria bacterium RIFCSPLOWO2_01_FULL_39_12b</name>
    <dbReference type="NCBI Taxonomy" id="1798388"/>
    <lineage>
        <taxon>Bacteria</taxon>
        <taxon>Candidatus Gottesmaniibacteriota</taxon>
    </lineage>
</organism>
<dbReference type="AlphaFoldDB" id="A0A1F6APF3"/>
<reference evidence="8 9" key="1">
    <citation type="journal article" date="2016" name="Nat. Commun.">
        <title>Thousands of microbial genomes shed light on interconnected biogeochemical processes in an aquifer system.</title>
        <authorList>
            <person name="Anantharaman K."/>
            <person name="Brown C.T."/>
            <person name="Hug L.A."/>
            <person name="Sharon I."/>
            <person name="Castelle C.J."/>
            <person name="Probst A.J."/>
            <person name="Thomas B.C."/>
            <person name="Singh A."/>
            <person name="Wilkins M.J."/>
            <person name="Karaoz U."/>
            <person name="Brodie E.L."/>
            <person name="Williams K.H."/>
            <person name="Hubbard S.S."/>
            <person name="Banfield J.F."/>
        </authorList>
    </citation>
    <scope>NUCLEOTIDE SEQUENCE [LARGE SCALE GENOMIC DNA]</scope>
</reference>
<name>A0A1F6APF3_9BACT</name>
<feature type="active site" evidence="5">
    <location>
        <position position="121"/>
    </location>
</feature>
<evidence type="ECO:0000259" key="7">
    <source>
        <dbReference type="Pfam" id="PF10502"/>
    </source>
</evidence>
<dbReference type="Gene3D" id="3.40.33.10">
    <property type="entry name" value="CAP"/>
    <property type="match status" value="1"/>
</dbReference>